<dbReference type="InterPro" id="IPR030678">
    <property type="entry name" value="Peptide/Ni-bd"/>
</dbReference>
<keyword evidence="3" id="KW-0732">Signal</keyword>
<dbReference type="Gene3D" id="3.40.190.10">
    <property type="entry name" value="Periplasmic binding protein-like II"/>
    <property type="match status" value="1"/>
</dbReference>
<feature type="domain" description="Solute-binding protein family 5" evidence="5">
    <location>
        <begin position="83"/>
        <end position="352"/>
    </location>
</feature>
<dbReference type="PIRSF" id="PIRSF002741">
    <property type="entry name" value="MppA"/>
    <property type="match status" value="1"/>
</dbReference>
<dbReference type="PANTHER" id="PTHR30290:SF9">
    <property type="entry name" value="OLIGOPEPTIDE-BINDING PROTEIN APPA"/>
    <property type="match status" value="1"/>
</dbReference>
<evidence type="ECO:0000256" key="1">
    <source>
        <dbReference type="ARBA" id="ARBA00005695"/>
    </source>
</evidence>
<evidence type="ECO:0000256" key="3">
    <source>
        <dbReference type="ARBA" id="ARBA00022729"/>
    </source>
</evidence>
<dbReference type="SUPFAM" id="SSF53850">
    <property type="entry name" value="Periplasmic binding protein-like II"/>
    <property type="match status" value="1"/>
</dbReference>
<keyword evidence="4" id="KW-1133">Transmembrane helix</keyword>
<name>A0A0G1T0A7_9BACT</name>
<evidence type="ECO:0000259" key="5">
    <source>
        <dbReference type="Pfam" id="PF00496"/>
    </source>
</evidence>
<dbReference type="AlphaFoldDB" id="A0A0G1T0A7"/>
<dbReference type="InterPro" id="IPR039424">
    <property type="entry name" value="SBP_5"/>
</dbReference>
<evidence type="ECO:0000313" key="7">
    <source>
        <dbReference type="Proteomes" id="UP000034831"/>
    </source>
</evidence>
<dbReference type="GO" id="GO:0042597">
    <property type="term" value="C:periplasmic space"/>
    <property type="evidence" value="ECO:0007669"/>
    <property type="project" value="UniProtKB-ARBA"/>
</dbReference>
<sequence>MLTIRYFIRLLAAFIVRFRAIILLGAFLGGVAFLALRILGPSLLTRSTERVGMVGRYRAENLPGSVLNLIGNGLTKIKEDGTVAPDLASSWESPDGGQTWVFKLKDNIFWQDGKKVTSTSINYQFSDAQIERPDEKTLVFKLESAFAPFPYVVSKPTFSKGLLGTGEWRVTKATVSAGFIQRLVLVDKDGNRKIIKFYPTEERAKLGFKLGEIDILESIFNPEPFNEWGVVEVEKEVGNSRYVAVFFNTQDKLLGEKSFRQALAYAIKKDGFDGPRAVSPISPNSWAFNPQVKPYHYDSARAKELIDDLADELKENLTVSIVTTPALLSVAEAIAKDWAEVGVTGNVQVSSGVPTEYQTLLAIFDVGEDPDQYSIWHSTQTSTNISRYQTPRIDKLLEDGRVELNIEERKKIYLDFQRFLVEDSPAAFLYHPTNYTIKRK</sequence>
<dbReference type="Pfam" id="PF00496">
    <property type="entry name" value="SBP_bac_5"/>
    <property type="match status" value="1"/>
</dbReference>
<accession>A0A0G1T0A7</accession>
<evidence type="ECO:0000256" key="2">
    <source>
        <dbReference type="ARBA" id="ARBA00022448"/>
    </source>
</evidence>
<comment type="similarity">
    <text evidence="1">Belongs to the bacterial solute-binding protein 5 family.</text>
</comment>
<evidence type="ECO:0000256" key="4">
    <source>
        <dbReference type="SAM" id="Phobius"/>
    </source>
</evidence>
<organism evidence="6 7">
    <name type="scientific">Candidatus Woesebacteria bacterium GW2011_GWF2_46_8</name>
    <dbReference type="NCBI Taxonomy" id="1618604"/>
    <lineage>
        <taxon>Bacteria</taxon>
        <taxon>Candidatus Woeseibacteriota</taxon>
    </lineage>
</organism>
<dbReference type="GO" id="GO:0015833">
    <property type="term" value="P:peptide transport"/>
    <property type="evidence" value="ECO:0007669"/>
    <property type="project" value="TreeGrafter"/>
</dbReference>
<dbReference type="EMBL" id="LCNC01000033">
    <property type="protein sequence ID" value="KKU47608.1"/>
    <property type="molecule type" value="Genomic_DNA"/>
</dbReference>
<evidence type="ECO:0000313" key="6">
    <source>
        <dbReference type="EMBL" id="KKU47608.1"/>
    </source>
</evidence>
<keyword evidence="4" id="KW-0812">Transmembrane</keyword>
<dbReference type="GO" id="GO:0043190">
    <property type="term" value="C:ATP-binding cassette (ABC) transporter complex"/>
    <property type="evidence" value="ECO:0007669"/>
    <property type="project" value="InterPro"/>
</dbReference>
<proteinExistence type="inferred from homology"/>
<dbReference type="InterPro" id="IPR000914">
    <property type="entry name" value="SBP_5_dom"/>
</dbReference>
<gene>
    <name evidence="6" type="ORF">UX67_C0033G0004</name>
</gene>
<dbReference type="Gene3D" id="3.10.105.10">
    <property type="entry name" value="Dipeptide-binding Protein, Domain 3"/>
    <property type="match status" value="1"/>
</dbReference>
<dbReference type="GO" id="GO:1904680">
    <property type="term" value="F:peptide transmembrane transporter activity"/>
    <property type="evidence" value="ECO:0007669"/>
    <property type="project" value="TreeGrafter"/>
</dbReference>
<protein>
    <submittedName>
        <fullName evidence="6">Oligopeptide-binding protein AppA</fullName>
    </submittedName>
</protein>
<comment type="caution">
    <text evidence="6">The sequence shown here is derived from an EMBL/GenBank/DDBJ whole genome shotgun (WGS) entry which is preliminary data.</text>
</comment>
<reference evidence="6 7" key="1">
    <citation type="journal article" date="2015" name="Nature">
        <title>rRNA introns, odd ribosomes, and small enigmatic genomes across a large radiation of phyla.</title>
        <authorList>
            <person name="Brown C.T."/>
            <person name="Hug L.A."/>
            <person name="Thomas B.C."/>
            <person name="Sharon I."/>
            <person name="Castelle C.J."/>
            <person name="Singh A."/>
            <person name="Wilkins M.J."/>
            <person name="Williams K.H."/>
            <person name="Banfield J.F."/>
        </authorList>
    </citation>
    <scope>NUCLEOTIDE SEQUENCE [LARGE SCALE GENOMIC DNA]</scope>
</reference>
<keyword evidence="4" id="KW-0472">Membrane</keyword>
<keyword evidence="2" id="KW-0813">Transport</keyword>
<dbReference type="Proteomes" id="UP000034831">
    <property type="component" value="Unassembled WGS sequence"/>
</dbReference>
<feature type="transmembrane region" description="Helical" evidence="4">
    <location>
        <begin position="21"/>
        <end position="40"/>
    </location>
</feature>
<dbReference type="PANTHER" id="PTHR30290">
    <property type="entry name" value="PERIPLASMIC BINDING COMPONENT OF ABC TRANSPORTER"/>
    <property type="match status" value="1"/>
</dbReference>
<dbReference type="Gene3D" id="3.90.76.10">
    <property type="entry name" value="Dipeptide-binding Protein, Domain 1"/>
    <property type="match status" value="1"/>
</dbReference>